<evidence type="ECO:0000256" key="6">
    <source>
        <dbReference type="ARBA" id="ARBA00023136"/>
    </source>
</evidence>
<keyword evidence="6" id="KW-0472">Membrane</keyword>
<gene>
    <name evidence="11" type="primary">LOC106805966</name>
</gene>
<dbReference type="CDD" id="cd09256">
    <property type="entry name" value="AP_MuD_MHD"/>
    <property type="match status" value="1"/>
</dbReference>
<dbReference type="PROSITE" id="PS51072">
    <property type="entry name" value="MHD"/>
    <property type="match status" value="1"/>
</dbReference>
<evidence type="ECO:0000256" key="5">
    <source>
        <dbReference type="ARBA" id="ARBA00022927"/>
    </source>
</evidence>
<organism evidence="10 11">
    <name type="scientific">Priapulus caudatus</name>
    <name type="common">Priapulid worm</name>
    <dbReference type="NCBI Taxonomy" id="37621"/>
    <lineage>
        <taxon>Eukaryota</taxon>
        <taxon>Metazoa</taxon>
        <taxon>Ecdysozoa</taxon>
        <taxon>Scalidophora</taxon>
        <taxon>Priapulida</taxon>
        <taxon>Priapulimorpha</taxon>
        <taxon>Priapulimorphida</taxon>
        <taxon>Priapulidae</taxon>
        <taxon>Priapulus</taxon>
    </lineage>
</organism>
<keyword evidence="5" id="KW-0653">Protein transport</keyword>
<dbReference type="InterPro" id="IPR036168">
    <property type="entry name" value="AP2_Mu_C_sf"/>
</dbReference>
<evidence type="ECO:0000259" key="9">
    <source>
        <dbReference type="PROSITE" id="PS51072"/>
    </source>
</evidence>
<dbReference type="Gene3D" id="2.60.40.1170">
    <property type="entry name" value="Mu homology domain, subdomain B"/>
    <property type="match status" value="2"/>
</dbReference>
<dbReference type="GeneID" id="106805966"/>
<reference evidence="11" key="1">
    <citation type="submission" date="2025-08" db="UniProtKB">
        <authorList>
            <consortium name="RefSeq"/>
        </authorList>
    </citation>
    <scope>IDENTIFICATION</scope>
</reference>
<dbReference type="InterPro" id="IPR039591">
    <property type="entry name" value="AP5M1"/>
</dbReference>
<accession>A0ABM1DTI9</accession>
<proteinExistence type="inferred from homology"/>
<evidence type="ECO:0000256" key="1">
    <source>
        <dbReference type="ARBA" id="ARBA00005324"/>
    </source>
</evidence>
<sequence>MPIIIMPYAYGRYATVERRAKILQGEQYTPIPSDVEFEELLVHEIGLRFPAYKFIESRDGCKKVLQKPVFQLPTPAGNLWPLIIIEQNGLLFLCLPLVDVQGVSRPPLIQIPGISVGFSLVLSLADYLGPLTHNTTETSVRLIDAYKYLCEAAPFGTPLNTSGALVHQLLDSKPCSGSPSLRSPAWRPVPYKGKPQVYIIISEQVRCAQYDKAGVDDVWAVYGTVSCKAELNGAAPEVSLGLDYHRADCATPIQDLVLHPCAHCSWNQTLTGIEDSTLLPTMVCFTPPPEMFVLCHYTANMCQLPIRGFYQMREMESSVTIMLQVKLNPSVQNYFDYCEVQMPFYNRGEITHVDSTVSVGKVVTSNDKRILVWNIGEKFPSNTLEASLSSTLKFSSMSTPSNTYEDPFCTELNAYAKVVFKVSNYTLSECWVDVKSISISPSAKAKVLTARDVSSIDYRIWNSHGNAPIADCSQS</sequence>
<comment type="similarity">
    <text evidence="1">Belongs to the adaptor complexes medium subunit family.</text>
</comment>
<dbReference type="Proteomes" id="UP000695022">
    <property type="component" value="Unplaced"/>
</dbReference>
<dbReference type="PANTHER" id="PTHR16082">
    <property type="entry name" value="AP-5 COMPLEX SUBUNIT MU-1"/>
    <property type="match status" value="1"/>
</dbReference>
<keyword evidence="4" id="KW-0813">Transport</keyword>
<dbReference type="SUPFAM" id="SSF49447">
    <property type="entry name" value="Second domain of Mu2 adaptin subunit (ap50) of ap2 adaptor"/>
    <property type="match status" value="1"/>
</dbReference>
<dbReference type="InterPro" id="IPR028565">
    <property type="entry name" value="MHD"/>
</dbReference>
<protein>
    <recommendedName>
        <fullName evidence="3">AP-5 complex subunit mu-1</fullName>
    </recommendedName>
    <alternativeName>
        <fullName evidence="8">Adaptor-related protein complex 5 subunit mu-1</fullName>
    </alternativeName>
</protein>
<evidence type="ECO:0000313" key="10">
    <source>
        <dbReference type="Proteomes" id="UP000695022"/>
    </source>
</evidence>
<evidence type="ECO:0000256" key="2">
    <source>
        <dbReference type="ARBA" id="ARBA00011174"/>
    </source>
</evidence>
<evidence type="ECO:0000256" key="7">
    <source>
        <dbReference type="ARBA" id="ARBA00029433"/>
    </source>
</evidence>
<comment type="subunit">
    <text evidence="2">Probably part of the adaptor protein complex 5 (AP-5) a tetramer composed of AP5B1, AP5M1, AP5S1 and AP5Z1.</text>
</comment>
<dbReference type="PANTHER" id="PTHR16082:SF2">
    <property type="entry name" value="AP-5 COMPLEX SUBUNIT MU-1"/>
    <property type="match status" value="1"/>
</dbReference>
<feature type="domain" description="MHD" evidence="9">
    <location>
        <begin position="194"/>
        <end position="461"/>
    </location>
</feature>
<evidence type="ECO:0000256" key="3">
    <source>
        <dbReference type="ARBA" id="ARBA00021851"/>
    </source>
</evidence>
<comment type="subcellular location">
    <subcellularLocation>
        <location evidence="7">Endomembrane system</location>
        <topology evidence="7">Peripheral membrane protein</topology>
        <orientation evidence="7">Cytoplasmic side</orientation>
    </subcellularLocation>
</comment>
<name>A0ABM1DTI9_PRICU</name>
<keyword evidence="10" id="KW-1185">Reference proteome</keyword>
<dbReference type="Pfam" id="PF00928">
    <property type="entry name" value="Adap_comp_sub"/>
    <property type="match status" value="1"/>
</dbReference>
<dbReference type="RefSeq" id="XP_014663260.1">
    <property type="nucleotide sequence ID" value="XM_014807774.1"/>
</dbReference>
<evidence type="ECO:0000256" key="4">
    <source>
        <dbReference type="ARBA" id="ARBA00022448"/>
    </source>
</evidence>
<evidence type="ECO:0000256" key="8">
    <source>
        <dbReference type="ARBA" id="ARBA00030827"/>
    </source>
</evidence>
<evidence type="ECO:0000313" key="11">
    <source>
        <dbReference type="RefSeq" id="XP_014663260.1"/>
    </source>
</evidence>